<evidence type="ECO:0000256" key="4">
    <source>
        <dbReference type="ARBA" id="ARBA00023163"/>
    </source>
</evidence>
<comment type="caution">
    <text evidence="7">The sequence shown here is derived from an EMBL/GenBank/DDBJ whole genome shotgun (WGS) entry which is preliminary data.</text>
</comment>
<dbReference type="PANTHER" id="PTHR43133:SF51">
    <property type="entry name" value="RNA POLYMERASE SIGMA FACTOR"/>
    <property type="match status" value="1"/>
</dbReference>
<protein>
    <recommendedName>
        <fullName evidence="9">RNA polymerase subunit sigma-24</fullName>
    </recommendedName>
</protein>
<dbReference type="SUPFAM" id="SSF88659">
    <property type="entry name" value="Sigma3 and sigma4 domains of RNA polymerase sigma factors"/>
    <property type="match status" value="1"/>
</dbReference>
<comment type="similarity">
    <text evidence="1">Belongs to the sigma-70 factor family. ECF subfamily.</text>
</comment>
<evidence type="ECO:0000259" key="6">
    <source>
        <dbReference type="Pfam" id="PF08281"/>
    </source>
</evidence>
<feature type="domain" description="RNA polymerase sigma-70 region 2" evidence="5">
    <location>
        <begin position="26"/>
        <end position="93"/>
    </location>
</feature>
<evidence type="ECO:0000313" key="8">
    <source>
        <dbReference type="Proteomes" id="UP000051096"/>
    </source>
</evidence>
<dbReference type="AlphaFoldDB" id="A0A0S8GF97"/>
<dbReference type="Gene3D" id="1.10.10.10">
    <property type="entry name" value="Winged helix-like DNA-binding domain superfamily/Winged helix DNA-binding domain"/>
    <property type="match status" value="1"/>
</dbReference>
<dbReference type="CDD" id="cd06171">
    <property type="entry name" value="Sigma70_r4"/>
    <property type="match status" value="1"/>
</dbReference>
<dbReference type="GO" id="GO:0016987">
    <property type="term" value="F:sigma factor activity"/>
    <property type="evidence" value="ECO:0007669"/>
    <property type="project" value="UniProtKB-KW"/>
</dbReference>
<evidence type="ECO:0008006" key="9">
    <source>
        <dbReference type="Google" id="ProtNLM"/>
    </source>
</evidence>
<dbReference type="InterPro" id="IPR013325">
    <property type="entry name" value="RNA_pol_sigma_r2"/>
</dbReference>
<dbReference type="NCBIfam" id="TIGR02937">
    <property type="entry name" value="sigma70-ECF"/>
    <property type="match status" value="1"/>
</dbReference>
<evidence type="ECO:0000256" key="2">
    <source>
        <dbReference type="ARBA" id="ARBA00023015"/>
    </source>
</evidence>
<gene>
    <name evidence="7" type="ORF">AMJ87_06745</name>
</gene>
<keyword evidence="2" id="KW-0805">Transcription regulation</keyword>
<keyword evidence="4" id="KW-0804">Transcription</keyword>
<dbReference type="GO" id="GO:0003677">
    <property type="term" value="F:DNA binding"/>
    <property type="evidence" value="ECO:0007669"/>
    <property type="project" value="InterPro"/>
</dbReference>
<name>A0A0S8GF97_UNCW3</name>
<dbReference type="SUPFAM" id="SSF88946">
    <property type="entry name" value="Sigma2 domain of RNA polymerase sigma factors"/>
    <property type="match status" value="1"/>
</dbReference>
<sequence length="188" mass="21953">MYNSTEVDGVLIERVKKGETEAYNPLVERYKLPLYTVMYRMVRHRDDAEDLVEEAFIKGFRAIKTFETGRPFFAWLCKIAVNNAINFLKKERRGKMQPIEQVEHTLTAPQGDPVEMTEQKILHERVAAAMAQLNDDDRTILSLRIDEEFSYDEIASILKIPRGTVMSRLARARQRLKKIFKSTEEEQQ</sequence>
<dbReference type="Gene3D" id="1.10.1740.10">
    <property type="match status" value="1"/>
</dbReference>
<evidence type="ECO:0000259" key="5">
    <source>
        <dbReference type="Pfam" id="PF04542"/>
    </source>
</evidence>
<dbReference type="InterPro" id="IPR007627">
    <property type="entry name" value="RNA_pol_sigma70_r2"/>
</dbReference>
<organism evidence="7 8">
    <name type="scientific">candidate division WOR_3 bacterium SM23_60</name>
    <dbReference type="NCBI Taxonomy" id="1703780"/>
    <lineage>
        <taxon>Bacteria</taxon>
        <taxon>Bacteria division WOR-3</taxon>
    </lineage>
</organism>
<dbReference type="InterPro" id="IPR039425">
    <property type="entry name" value="RNA_pol_sigma-70-like"/>
</dbReference>
<dbReference type="InterPro" id="IPR013324">
    <property type="entry name" value="RNA_pol_sigma_r3/r4-like"/>
</dbReference>
<reference evidence="7 8" key="1">
    <citation type="journal article" date="2015" name="Microbiome">
        <title>Genomic resolution of linkages in carbon, nitrogen, and sulfur cycling among widespread estuary sediment bacteria.</title>
        <authorList>
            <person name="Baker B.J."/>
            <person name="Lazar C.S."/>
            <person name="Teske A.P."/>
            <person name="Dick G.J."/>
        </authorList>
    </citation>
    <scope>NUCLEOTIDE SEQUENCE [LARGE SCALE GENOMIC DNA]</scope>
    <source>
        <strain evidence="7">SM23_60</strain>
    </source>
</reference>
<proteinExistence type="inferred from homology"/>
<dbReference type="GO" id="GO:0006352">
    <property type="term" value="P:DNA-templated transcription initiation"/>
    <property type="evidence" value="ECO:0007669"/>
    <property type="project" value="InterPro"/>
</dbReference>
<evidence type="ECO:0000256" key="1">
    <source>
        <dbReference type="ARBA" id="ARBA00010641"/>
    </source>
</evidence>
<dbReference type="InterPro" id="IPR014284">
    <property type="entry name" value="RNA_pol_sigma-70_dom"/>
</dbReference>
<dbReference type="InterPro" id="IPR013249">
    <property type="entry name" value="RNA_pol_sigma70_r4_t2"/>
</dbReference>
<keyword evidence="3" id="KW-0731">Sigma factor</keyword>
<evidence type="ECO:0000313" key="7">
    <source>
        <dbReference type="EMBL" id="KPK71752.1"/>
    </source>
</evidence>
<evidence type="ECO:0000256" key="3">
    <source>
        <dbReference type="ARBA" id="ARBA00023082"/>
    </source>
</evidence>
<dbReference type="EMBL" id="LJUO01000055">
    <property type="protein sequence ID" value="KPK71752.1"/>
    <property type="molecule type" value="Genomic_DNA"/>
</dbReference>
<dbReference type="Proteomes" id="UP000051096">
    <property type="component" value="Unassembled WGS sequence"/>
</dbReference>
<dbReference type="Pfam" id="PF08281">
    <property type="entry name" value="Sigma70_r4_2"/>
    <property type="match status" value="1"/>
</dbReference>
<dbReference type="InterPro" id="IPR036388">
    <property type="entry name" value="WH-like_DNA-bd_sf"/>
</dbReference>
<accession>A0A0S8GF97</accession>
<dbReference type="Pfam" id="PF04542">
    <property type="entry name" value="Sigma70_r2"/>
    <property type="match status" value="1"/>
</dbReference>
<feature type="domain" description="RNA polymerase sigma factor 70 region 4 type 2" evidence="6">
    <location>
        <begin position="124"/>
        <end position="176"/>
    </location>
</feature>
<dbReference type="PANTHER" id="PTHR43133">
    <property type="entry name" value="RNA POLYMERASE ECF-TYPE SIGMA FACTO"/>
    <property type="match status" value="1"/>
</dbReference>